<sequence length="567" mass="62375">MHRWERGRPVVKGLFGAVRGEKLVISDQGHEWTVHAYLGVPFAKVPRGPLRFKPPQPLDSPVGEEQSGRTLDGTVKGPPCPQQDFYLGQNRISVGATSEDCLHLNIWSPTLNCSPAHEPGSCGEKTVLFFLYGAAFQNGANSLEASAVWSTNTSRVVSKRNSYLARKRKGNLVSASLVLYDGRYLSALGDLVVVVPNYRVGALGFLSGPSPNTLPGNVGLHDQRLAFSWTLTNIELFGGNASRLVLAGHDAGATSLGYHLVNGDPGFWTRSVGRFILQSGGPFHRYKNDGAEGAFRLATSLQCPADLVTEASLRCLQNASADAMVRSQMAPKFAPVFNRAPLTKPHIRQALDKSASSKTTGPQGKEFLLGRVEREGAYLWFLEQQRFGIGDPHQVAARLMGYETLERWQNATGLVLDAATGDATYQEAVGDVLEACPMSELAEQLYTWKNRVYAYVVGYRPTYSSWADETEAVHFEDMDLVFGTPLKPDSPSSETDKEWSRTMIHVWSTFARTGRTPTLKATRWPEYDTMRLATMKLGPKEIIGQRDPKWQRCRALRGADVAASSVH</sequence>
<keyword evidence="2" id="KW-1185">Reference proteome</keyword>
<dbReference type="Proteomes" id="UP000821845">
    <property type="component" value="Chromosome 11"/>
</dbReference>
<proteinExistence type="predicted"/>
<name>A0ACB7T0S3_HYAAI</name>
<comment type="caution">
    <text evidence="1">The sequence shown here is derived from an EMBL/GenBank/DDBJ whole genome shotgun (WGS) entry which is preliminary data.</text>
</comment>
<reference evidence="1" key="1">
    <citation type="submission" date="2020-05" db="EMBL/GenBank/DDBJ databases">
        <title>Large-scale comparative analyses of tick genomes elucidate their genetic diversity and vector capacities.</title>
        <authorList>
            <person name="Jia N."/>
            <person name="Wang J."/>
            <person name="Shi W."/>
            <person name="Du L."/>
            <person name="Sun Y."/>
            <person name="Zhan W."/>
            <person name="Jiang J."/>
            <person name="Wang Q."/>
            <person name="Zhang B."/>
            <person name="Ji P."/>
            <person name="Sakyi L.B."/>
            <person name="Cui X."/>
            <person name="Yuan T."/>
            <person name="Jiang B."/>
            <person name="Yang W."/>
            <person name="Lam T.T.-Y."/>
            <person name="Chang Q."/>
            <person name="Ding S."/>
            <person name="Wang X."/>
            <person name="Zhu J."/>
            <person name="Ruan X."/>
            <person name="Zhao L."/>
            <person name="Wei J."/>
            <person name="Que T."/>
            <person name="Du C."/>
            <person name="Cheng J."/>
            <person name="Dai P."/>
            <person name="Han X."/>
            <person name="Huang E."/>
            <person name="Gao Y."/>
            <person name="Liu J."/>
            <person name="Shao H."/>
            <person name="Ye R."/>
            <person name="Li L."/>
            <person name="Wei W."/>
            <person name="Wang X."/>
            <person name="Wang C."/>
            <person name="Yang T."/>
            <person name="Huo Q."/>
            <person name="Li W."/>
            <person name="Guo W."/>
            <person name="Chen H."/>
            <person name="Zhou L."/>
            <person name="Ni X."/>
            <person name="Tian J."/>
            <person name="Zhou Y."/>
            <person name="Sheng Y."/>
            <person name="Liu T."/>
            <person name="Pan Y."/>
            <person name="Xia L."/>
            <person name="Li J."/>
            <person name="Zhao F."/>
            <person name="Cao W."/>
        </authorList>
    </citation>
    <scope>NUCLEOTIDE SEQUENCE</scope>
    <source>
        <strain evidence="1">Hyas-2018</strain>
    </source>
</reference>
<protein>
    <submittedName>
        <fullName evidence="1">Uncharacterized protein</fullName>
    </submittedName>
</protein>
<evidence type="ECO:0000313" key="2">
    <source>
        <dbReference type="Proteomes" id="UP000821845"/>
    </source>
</evidence>
<dbReference type="EMBL" id="CM023491">
    <property type="protein sequence ID" value="KAH6940525.1"/>
    <property type="molecule type" value="Genomic_DNA"/>
</dbReference>
<evidence type="ECO:0000313" key="1">
    <source>
        <dbReference type="EMBL" id="KAH6940525.1"/>
    </source>
</evidence>
<gene>
    <name evidence="1" type="ORF">HPB50_000546</name>
</gene>
<organism evidence="1 2">
    <name type="scientific">Hyalomma asiaticum</name>
    <name type="common">Tick</name>
    <dbReference type="NCBI Taxonomy" id="266040"/>
    <lineage>
        <taxon>Eukaryota</taxon>
        <taxon>Metazoa</taxon>
        <taxon>Ecdysozoa</taxon>
        <taxon>Arthropoda</taxon>
        <taxon>Chelicerata</taxon>
        <taxon>Arachnida</taxon>
        <taxon>Acari</taxon>
        <taxon>Parasitiformes</taxon>
        <taxon>Ixodida</taxon>
        <taxon>Ixodoidea</taxon>
        <taxon>Ixodidae</taxon>
        <taxon>Hyalomminae</taxon>
        <taxon>Hyalomma</taxon>
    </lineage>
</organism>
<accession>A0ACB7T0S3</accession>